<dbReference type="EMBL" id="PQWO01000019">
    <property type="protein sequence ID" value="PZD71264.1"/>
    <property type="molecule type" value="Genomic_DNA"/>
</dbReference>
<name>A0A2W1JM91_9CYAN</name>
<evidence type="ECO:0000259" key="4">
    <source>
        <dbReference type="Pfam" id="PF25917"/>
    </source>
</evidence>
<dbReference type="Gene3D" id="2.40.420.20">
    <property type="match status" value="1"/>
</dbReference>
<comment type="caution">
    <text evidence="6">The sequence shown here is derived from an EMBL/GenBank/DDBJ whole genome shotgun (WGS) entry which is preliminary data.</text>
</comment>
<evidence type="ECO:0000313" key="6">
    <source>
        <dbReference type="EMBL" id="PZD71264.1"/>
    </source>
</evidence>
<evidence type="ECO:0000256" key="3">
    <source>
        <dbReference type="SAM" id="Coils"/>
    </source>
</evidence>
<feature type="domain" description="CzcB-like C-terminal circularly permuted SH3-like" evidence="5">
    <location>
        <begin position="317"/>
        <end position="379"/>
    </location>
</feature>
<accession>A0A2W1JM91</accession>
<evidence type="ECO:0000256" key="1">
    <source>
        <dbReference type="ARBA" id="ARBA00009477"/>
    </source>
</evidence>
<feature type="domain" description="Multidrug resistance protein MdtA-like barrel-sandwich hybrid" evidence="4">
    <location>
        <begin position="51"/>
        <end position="232"/>
    </location>
</feature>
<reference evidence="6 7" key="1">
    <citation type="journal article" date="2018" name="Sci. Rep.">
        <title>A novel species of the marine cyanobacterium Acaryochloris with a unique pigment content and lifestyle.</title>
        <authorList>
            <person name="Partensky F."/>
            <person name="Six C."/>
            <person name="Ratin M."/>
            <person name="Garczarek L."/>
            <person name="Vaulot D."/>
            <person name="Probert I."/>
            <person name="Calteau A."/>
            <person name="Gourvil P."/>
            <person name="Marie D."/>
            <person name="Grebert T."/>
            <person name="Bouchier C."/>
            <person name="Le Panse S."/>
            <person name="Gachenot M."/>
            <person name="Rodriguez F."/>
            <person name="Garrido J.L."/>
        </authorList>
    </citation>
    <scope>NUCLEOTIDE SEQUENCE [LARGE SCALE GENOMIC DNA]</scope>
    <source>
        <strain evidence="6 7">RCC1774</strain>
    </source>
</reference>
<dbReference type="GO" id="GO:0030313">
    <property type="term" value="C:cell envelope"/>
    <property type="evidence" value="ECO:0007669"/>
    <property type="project" value="UniProtKB-SubCell"/>
</dbReference>
<feature type="coiled-coil region" evidence="3">
    <location>
        <begin position="97"/>
        <end position="124"/>
    </location>
</feature>
<evidence type="ECO:0000259" key="5">
    <source>
        <dbReference type="Pfam" id="PF25975"/>
    </source>
</evidence>
<dbReference type="Pfam" id="PF25975">
    <property type="entry name" value="CzcB_C"/>
    <property type="match status" value="1"/>
</dbReference>
<dbReference type="NCBIfam" id="TIGR01730">
    <property type="entry name" value="RND_mfp"/>
    <property type="match status" value="1"/>
</dbReference>
<dbReference type="GO" id="GO:0019898">
    <property type="term" value="C:extrinsic component of membrane"/>
    <property type="evidence" value="ECO:0007669"/>
    <property type="project" value="InterPro"/>
</dbReference>
<protein>
    <submittedName>
        <fullName evidence="6">Multidrug resistance protein MdtE</fullName>
    </submittedName>
</protein>
<sequence>MLWRWLSPPVSSQQAGPPTAQATLVKLQRLQASTIEDGTSFVGNLEAQEGIDLKPKVEGRVTQVFVAAGAPVQPNQPVLQLNSGKSQAEFRAALATISSARANRSNAQAELGSVQAQRAQAAAEVDLQNTEYKRTSTLVSQGVLARQELDRVTRDRNSAQAALVAADKQIQAAKANLEATKAEQAQATAAAAATREDLQDTQVVAPIAGIVGDIPIKVGDYVDIGDTLTTITQNQTLEVKLSIPLERRNQLQVGLPVEVRSFQNDRTLATGNISFISPTANAATQSVLATASFRNNGQLQDAQRVSGTVIWQKRTGVLVPTSAVSRLGGETFVFVAEPPEDEPEGLVASQRAVELGKIQGNSYQVIEGLRPGETIVTSGILNLSDGAPIEAQSE</sequence>
<evidence type="ECO:0000256" key="2">
    <source>
        <dbReference type="ARBA" id="ARBA00023054"/>
    </source>
</evidence>
<evidence type="ECO:0000313" key="7">
    <source>
        <dbReference type="Proteomes" id="UP000248857"/>
    </source>
</evidence>
<proteinExistence type="inferred from homology"/>
<gene>
    <name evidence="6" type="primary">mdtE_1</name>
    <name evidence="6" type="ORF">C1752_07296</name>
</gene>
<dbReference type="InterPro" id="IPR058649">
    <property type="entry name" value="CzcB_C"/>
</dbReference>
<dbReference type="Gene3D" id="2.40.50.100">
    <property type="match status" value="1"/>
</dbReference>
<dbReference type="SUPFAM" id="SSF111369">
    <property type="entry name" value="HlyD-like secretion proteins"/>
    <property type="match status" value="2"/>
</dbReference>
<dbReference type="GO" id="GO:0015562">
    <property type="term" value="F:efflux transmembrane transporter activity"/>
    <property type="evidence" value="ECO:0007669"/>
    <property type="project" value="TreeGrafter"/>
</dbReference>
<comment type="similarity">
    <text evidence="1">Belongs to the membrane fusion protein (MFP) (TC 8.A.1) family.</text>
</comment>
<dbReference type="Gene3D" id="2.40.30.170">
    <property type="match status" value="1"/>
</dbReference>
<dbReference type="Proteomes" id="UP000248857">
    <property type="component" value="Unassembled WGS sequence"/>
</dbReference>
<keyword evidence="2 3" id="KW-0175">Coiled coil</keyword>
<dbReference type="InterPro" id="IPR058625">
    <property type="entry name" value="MdtA-like_BSH"/>
</dbReference>
<dbReference type="PANTHER" id="PTHR30469">
    <property type="entry name" value="MULTIDRUG RESISTANCE PROTEIN MDTA"/>
    <property type="match status" value="1"/>
</dbReference>
<keyword evidence="7" id="KW-1185">Reference proteome</keyword>
<dbReference type="Pfam" id="PF25917">
    <property type="entry name" value="BSH_RND"/>
    <property type="match status" value="1"/>
</dbReference>
<dbReference type="InterPro" id="IPR006143">
    <property type="entry name" value="RND_pump_MFP"/>
</dbReference>
<dbReference type="GO" id="GO:1990961">
    <property type="term" value="P:xenobiotic detoxification by transmembrane export across the plasma membrane"/>
    <property type="evidence" value="ECO:0007669"/>
    <property type="project" value="InterPro"/>
</dbReference>
<feature type="coiled-coil region" evidence="3">
    <location>
        <begin position="156"/>
        <end position="190"/>
    </location>
</feature>
<dbReference type="OrthoDB" id="5379451at2"/>
<dbReference type="InterPro" id="IPR030190">
    <property type="entry name" value="MacA_alpha-hairpin_sf"/>
</dbReference>
<dbReference type="AlphaFoldDB" id="A0A2W1JM91"/>
<organism evidence="6 7">
    <name type="scientific">Acaryochloris thomasi RCC1774</name>
    <dbReference type="NCBI Taxonomy" id="1764569"/>
    <lineage>
        <taxon>Bacteria</taxon>
        <taxon>Bacillati</taxon>
        <taxon>Cyanobacteriota</taxon>
        <taxon>Cyanophyceae</taxon>
        <taxon>Acaryochloridales</taxon>
        <taxon>Acaryochloridaceae</taxon>
        <taxon>Acaryochloris</taxon>
        <taxon>Acaryochloris thomasi</taxon>
    </lineage>
</organism>
<dbReference type="PANTHER" id="PTHR30469:SF39">
    <property type="entry name" value="SLL0180 PROTEIN"/>
    <property type="match status" value="1"/>
</dbReference>
<dbReference type="GO" id="GO:1990195">
    <property type="term" value="C:macrolide transmembrane transporter complex"/>
    <property type="evidence" value="ECO:0007669"/>
    <property type="project" value="InterPro"/>
</dbReference>
<dbReference type="GO" id="GO:1990281">
    <property type="term" value="C:efflux pump complex"/>
    <property type="evidence" value="ECO:0007669"/>
    <property type="project" value="TreeGrafter"/>
</dbReference>
<dbReference type="Gene3D" id="6.10.140.1990">
    <property type="match status" value="1"/>
</dbReference>